<dbReference type="GeneID" id="40308734"/>
<proteinExistence type="predicted"/>
<dbReference type="AlphaFoldDB" id="A0A2A9MH49"/>
<name>A0A2A9MH49_BESBE</name>
<dbReference type="VEuPathDB" id="ToxoDB:BESB_037530"/>
<dbReference type="OrthoDB" id="332994at2759"/>
<evidence type="ECO:0000313" key="1">
    <source>
        <dbReference type="EMBL" id="PFH37295.1"/>
    </source>
</evidence>
<reference evidence="1 2" key="1">
    <citation type="submission" date="2017-09" db="EMBL/GenBank/DDBJ databases">
        <title>Genome sequencing of Besnoitia besnoiti strain Bb-Ger1.</title>
        <authorList>
            <person name="Schares G."/>
            <person name="Venepally P."/>
            <person name="Lorenzi H.A."/>
        </authorList>
    </citation>
    <scope>NUCLEOTIDE SEQUENCE [LARGE SCALE GENOMIC DNA]</scope>
    <source>
        <strain evidence="1 2">Bb-Ger1</strain>
    </source>
</reference>
<dbReference type="Proteomes" id="UP000224006">
    <property type="component" value="Chromosome II"/>
</dbReference>
<dbReference type="RefSeq" id="XP_029221304.1">
    <property type="nucleotide sequence ID" value="XM_029362339.1"/>
</dbReference>
<organism evidence="1 2">
    <name type="scientific">Besnoitia besnoiti</name>
    <name type="common">Apicomplexan protozoan</name>
    <dbReference type="NCBI Taxonomy" id="94643"/>
    <lineage>
        <taxon>Eukaryota</taxon>
        <taxon>Sar</taxon>
        <taxon>Alveolata</taxon>
        <taxon>Apicomplexa</taxon>
        <taxon>Conoidasida</taxon>
        <taxon>Coccidia</taxon>
        <taxon>Eucoccidiorida</taxon>
        <taxon>Eimeriorina</taxon>
        <taxon>Sarcocystidae</taxon>
        <taxon>Besnoitia</taxon>
    </lineage>
</organism>
<protein>
    <submittedName>
        <fullName evidence="1">Uncharacterized protein</fullName>
    </submittedName>
</protein>
<sequence>MPPMKGKKGKKKMYPPEVARFLQTHEYKCIRGLLELPGGIPSVHQPSIDEETQKSIASLLSVLGRIATAIKYTPAGYPPEIVQNARTILTGSCMVLVSGRAIMLDTDEELPAVANQFLMDVDFNVSGIVKWIEQGLSTDFSAMGLVAFETDLRERFRVFDSAWVEFEERLLTSVETVTKEIFKPIDSIVDLEAKLSCLENAQDYANRLGVEKQFVSAVTEYPTTDLTSPQCKRSTANR</sequence>
<dbReference type="KEGG" id="bbes:BESB_037530"/>
<accession>A0A2A9MH49</accession>
<gene>
    <name evidence="1" type="ORF">BESB_037530</name>
</gene>
<keyword evidence="2" id="KW-1185">Reference proteome</keyword>
<comment type="caution">
    <text evidence="1">The sequence shown here is derived from an EMBL/GenBank/DDBJ whole genome shotgun (WGS) entry which is preliminary data.</text>
</comment>
<evidence type="ECO:0000313" key="2">
    <source>
        <dbReference type="Proteomes" id="UP000224006"/>
    </source>
</evidence>
<dbReference type="EMBL" id="NWUJ01000002">
    <property type="protein sequence ID" value="PFH37295.1"/>
    <property type="molecule type" value="Genomic_DNA"/>
</dbReference>